<feature type="transmembrane region" description="Helical" evidence="2">
    <location>
        <begin position="121"/>
        <end position="139"/>
    </location>
</feature>
<dbReference type="PANTHER" id="PTHR33048:SF19">
    <property type="entry name" value="MEMBRANE PROTEIN PTH11-LIKE, PUTATIVE (AFU_ORTHOLOGUE AFUA_1G14080)-RELATED"/>
    <property type="match status" value="1"/>
</dbReference>
<evidence type="ECO:0000313" key="3">
    <source>
        <dbReference type="EMBL" id="PPQ78989.1"/>
    </source>
</evidence>
<sequence>MLSGPQNTLAWKISITLLHALALTSGCIRVLQRWRTKLMWWDDYVVLAPITFNFIGILLFWLQFKNRDSITWDTEEEDTNTFLFSWWLYYFNGFSILWGSRISLALSLATLFMPGNRYRKSAILLVGAVSSLLLVTTLGCRGSPWWKLKIQTCFTTTTTVSIGKIIAALFACPLIILWRIKFPPMERLLILSLFSSSIMTLLSSILYALLYYATSWRRRFDSRLLFTVMGHIQACLSLLAANLLVVTMLVYKSLRKRQVVAHRPPARPHMELDKSHKTTATPERSQNSSDGRTATTESPQTSTILSLTVLSEFRLHPRSPRDAYGHIAGRSVSLSGPSQNIEQSLDTSVEERANRV</sequence>
<organism evidence="3 4">
    <name type="scientific">Psilocybe cyanescens</name>
    <dbReference type="NCBI Taxonomy" id="93625"/>
    <lineage>
        <taxon>Eukaryota</taxon>
        <taxon>Fungi</taxon>
        <taxon>Dikarya</taxon>
        <taxon>Basidiomycota</taxon>
        <taxon>Agaricomycotina</taxon>
        <taxon>Agaricomycetes</taxon>
        <taxon>Agaricomycetidae</taxon>
        <taxon>Agaricales</taxon>
        <taxon>Agaricineae</taxon>
        <taxon>Strophariaceae</taxon>
        <taxon>Psilocybe</taxon>
    </lineage>
</organism>
<protein>
    <submittedName>
        <fullName evidence="3">Uncharacterized protein</fullName>
    </submittedName>
</protein>
<dbReference type="OrthoDB" id="3229610at2759"/>
<feature type="transmembrane region" description="Helical" evidence="2">
    <location>
        <begin position="190"/>
        <end position="212"/>
    </location>
</feature>
<reference evidence="3 4" key="1">
    <citation type="journal article" date="2018" name="Evol. Lett.">
        <title>Horizontal gene cluster transfer increased hallucinogenic mushroom diversity.</title>
        <authorList>
            <person name="Reynolds H.T."/>
            <person name="Vijayakumar V."/>
            <person name="Gluck-Thaler E."/>
            <person name="Korotkin H.B."/>
            <person name="Matheny P.B."/>
            <person name="Slot J.C."/>
        </authorList>
    </citation>
    <scope>NUCLEOTIDE SEQUENCE [LARGE SCALE GENOMIC DNA]</scope>
    <source>
        <strain evidence="3 4">2631</strain>
    </source>
</reference>
<evidence type="ECO:0000313" key="4">
    <source>
        <dbReference type="Proteomes" id="UP000283269"/>
    </source>
</evidence>
<feature type="transmembrane region" description="Helical" evidence="2">
    <location>
        <begin position="84"/>
        <end position="109"/>
    </location>
</feature>
<keyword evidence="4" id="KW-1185">Reference proteome</keyword>
<dbReference type="AlphaFoldDB" id="A0A409WKH6"/>
<evidence type="ECO:0000256" key="2">
    <source>
        <dbReference type="SAM" id="Phobius"/>
    </source>
</evidence>
<dbReference type="PANTHER" id="PTHR33048">
    <property type="entry name" value="PTH11-LIKE INTEGRAL MEMBRANE PROTEIN (AFU_ORTHOLOGUE AFUA_5G11245)"/>
    <property type="match status" value="1"/>
</dbReference>
<keyword evidence="2" id="KW-0812">Transmembrane</keyword>
<keyword evidence="2" id="KW-0472">Membrane</keyword>
<feature type="transmembrane region" description="Helical" evidence="2">
    <location>
        <begin position="159"/>
        <end position="178"/>
    </location>
</feature>
<feature type="transmembrane region" description="Helical" evidence="2">
    <location>
        <begin position="44"/>
        <end position="64"/>
    </location>
</feature>
<dbReference type="Proteomes" id="UP000283269">
    <property type="component" value="Unassembled WGS sequence"/>
</dbReference>
<dbReference type="InterPro" id="IPR052337">
    <property type="entry name" value="SAT4-like"/>
</dbReference>
<accession>A0A409WKH6</accession>
<feature type="region of interest" description="Disordered" evidence="1">
    <location>
        <begin position="321"/>
        <end position="356"/>
    </location>
</feature>
<feature type="compositionally biased region" description="Polar residues" evidence="1">
    <location>
        <begin position="278"/>
        <end position="301"/>
    </location>
</feature>
<comment type="caution">
    <text evidence="3">The sequence shown here is derived from an EMBL/GenBank/DDBJ whole genome shotgun (WGS) entry which is preliminary data.</text>
</comment>
<dbReference type="InParanoid" id="A0A409WKH6"/>
<proteinExistence type="predicted"/>
<keyword evidence="2" id="KW-1133">Transmembrane helix</keyword>
<feature type="transmembrane region" description="Helical" evidence="2">
    <location>
        <begin position="224"/>
        <end position="251"/>
    </location>
</feature>
<feature type="transmembrane region" description="Helical" evidence="2">
    <location>
        <begin position="12"/>
        <end position="32"/>
    </location>
</feature>
<name>A0A409WKH6_PSICY</name>
<evidence type="ECO:0000256" key="1">
    <source>
        <dbReference type="SAM" id="MobiDB-lite"/>
    </source>
</evidence>
<gene>
    <name evidence="3" type="ORF">CVT25_002273</name>
</gene>
<feature type="region of interest" description="Disordered" evidence="1">
    <location>
        <begin position="261"/>
        <end position="301"/>
    </location>
</feature>
<feature type="compositionally biased region" description="Polar residues" evidence="1">
    <location>
        <begin position="332"/>
        <end position="347"/>
    </location>
</feature>
<dbReference type="EMBL" id="NHYD01003396">
    <property type="protein sequence ID" value="PPQ78989.1"/>
    <property type="molecule type" value="Genomic_DNA"/>
</dbReference>